<evidence type="ECO:0000313" key="2">
    <source>
        <dbReference type="Proteomes" id="UP001596189"/>
    </source>
</evidence>
<protein>
    <submittedName>
        <fullName evidence="1">DUF6325 family protein</fullName>
    </submittedName>
</protein>
<proteinExistence type="predicted"/>
<keyword evidence="2" id="KW-1185">Reference proteome</keyword>
<dbReference type="InterPro" id="IPR046288">
    <property type="entry name" value="DUF6325"/>
</dbReference>
<reference evidence="2" key="1">
    <citation type="journal article" date="2019" name="Int. J. Syst. Evol. Microbiol.">
        <title>The Global Catalogue of Microorganisms (GCM) 10K type strain sequencing project: providing services to taxonomists for standard genome sequencing and annotation.</title>
        <authorList>
            <consortium name="The Broad Institute Genomics Platform"/>
            <consortium name="The Broad Institute Genome Sequencing Center for Infectious Disease"/>
            <person name="Wu L."/>
            <person name="Ma J."/>
        </authorList>
    </citation>
    <scope>NUCLEOTIDE SEQUENCE [LARGE SCALE GENOMIC DNA]</scope>
    <source>
        <strain evidence="2">KACC 14249</strain>
    </source>
</reference>
<organism evidence="1 2">
    <name type="scientific">Angustibacter luteus</name>
    <dbReference type="NCBI Taxonomy" id="658456"/>
    <lineage>
        <taxon>Bacteria</taxon>
        <taxon>Bacillati</taxon>
        <taxon>Actinomycetota</taxon>
        <taxon>Actinomycetes</taxon>
        <taxon>Kineosporiales</taxon>
        <taxon>Kineosporiaceae</taxon>
    </lineage>
</organism>
<dbReference type="Proteomes" id="UP001596189">
    <property type="component" value="Unassembled WGS sequence"/>
</dbReference>
<dbReference type="Pfam" id="PF19850">
    <property type="entry name" value="DUF6325"/>
    <property type="match status" value="1"/>
</dbReference>
<evidence type="ECO:0000313" key="1">
    <source>
        <dbReference type="EMBL" id="MFC6006097.1"/>
    </source>
</evidence>
<accession>A0ABW1JB08</accession>
<gene>
    <name evidence="1" type="ORF">ACFQDO_03045</name>
</gene>
<dbReference type="RefSeq" id="WP_345716960.1">
    <property type="nucleotide sequence ID" value="NZ_BAABFP010000005.1"/>
</dbReference>
<comment type="caution">
    <text evidence="1">The sequence shown here is derived from an EMBL/GenBank/DDBJ whole genome shotgun (WGS) entry which is preliminary data.</text>
</comment>
<sequence>MPSTLDVTSIGPVDVAVIAFETDGLNGQVAPALAELQRSGTVRIIDLAFVVRADDGSTAIIEIEDSDVYDAFGEIAQDEHFDLLNDEEILEIAGALEPGQGALVIVWENSWAAKLATAIRDSGGVVVALERVPLVDVLRAIAALEEAEA</sequence>
<name>A0ABW1JB08_9ACTN</name>
<dbReference type="EMBL" id="JBHSRD010000002">
    <property type="protein sequence ID" value="MFC6006097.1"/>
    <property type="molecule type" value="Genomic_DNA"/>
</dbReference>